<dbReference type="InterPro" id="IPR012674">
    <property type="entry name" value="Calycin"/>
</dbReference>
<sequence>MDSLAKSAIRLIFQNTRIPEEKKAFFKGAKTEIEYSQDGDQWVITVGMQGVPNVRTFRFKLGDSYDSESLDGSKMKSVMVADGDKFVEKHIDESLGAEMNIIRWIEGGKMIVYLESSTRSSPRDISIIIVTAFVTYI</sequence>
<protein>
    <submittedName>
        <fullName evidence="2">Uncharacterized protein</fullName>
    </submittedName>
</protein>
<reference evidence="2 3" key="1">
    <citation type="submission" date="2024-11" db="EMBL/GenBank/DDBJ databases">
        <title>Chromosome-level genome assembly of the freshwater bivalve Anodonta woodiana.</title>
        <authorList>
            <person name="Chen X."/>
        </authorList>
    </citation>
    <scope>NUCLEOTIDE SEQUENCE [LARGE SCALE GENOMIC DNA]</scope>
    <source>
        <strain evidence="2">MN2024</strain>
        <tissue evidence="2">Gills</tissue>
    </source>
</reference>
<evidence type="ECO:0000313" key="3">
    <source>
        <dbReference type="Proteomes" id="UP001634394"/>
    </source>
</evidence>
<accession>A0ABD3WBQ9</accession>
<proteinExistence type="inferred from homology"/>
<comment type="similarity">
    <text evidence="1">Belongs to the calycin superfamily. Fatty-acid binding protein (FABP) family.</text>
</comment>
<dbReference type="GO" id="GO:0008289">
    <property type="term" value="F:lipid binding"/>
    <property type="evidence" value="ECO:0007669"/>
    <property type="project" value="UniProtKB-KW"/>
</dbReference>
<dbReference type="EMBL" id="JBJQND010000007">
    <property type="protein sequence ID" value="KAL3871340.1"/>
    <property type="molecule type" value="Genomic_DNA"/>
</dbReference>
<evidence type="ECO:0000256" key="1">
    <source>
        <dbReference type="ARBA" id="ARBA00008390"/>
    </source>
</evidence>
<name>A0ABD3WBQ9_SINWO</name>
<dbReference type="Proteomes" id="UP001634394">
    <property type="component" value="Unassembled WGS sequence"/>
</dbReference>
<gene>
    <name evidence="2" type="ORF">ACJMK2_039347</name>
</gene>
<dbReference type="PANTHER" id="PTHR11955">
    <property type="entry name" value="FATTY ACID BINDING PROTEIN"/>
    <property type="match status" value="1"/>
</dbReference>
<organism evidence="2 3">
    <name type="scientific">Sinanodonta woodiana</name>
    <name type="common">Chinese pond mussel</name>
    <name type="synonym">Anodonta woodiana</name>
    <dbReference type="NCBI Taxonomy" id="1069815"/>
    <lineage>
        <taxon>Eukaryota</taxon>
        <taxon>Metazoa</taxon>
        <taxon>Spiralia</taxon>
        <taxon>Lophotrochozoa</taxon>
        <taxon>Mollusca</taxon>
        <taxon>Bivalvia</taxon>
        <taxon>Autobranchia</taxon>
        <taxon>Heteroconchia</taxon>
        <taxon>Palaeoheterodonta</taxon>
        <taxon>Unionida</taxon>
        <taxon>Unionoidea</taxon>
        <taxon>Unionidae</taxon>
        <taxon>Unioninae</taxon>
        <taxon>Sinanodonta</taxon>
    </lineage>
</organism>
<keyword evidence="3" id="KW-1185">Reference proteome</keyword>
<dbReference type="SUPFAM" id="SSF50814">
    <property type="entry name" value="Lipocalins"/>
    <property type="match status" value="1"/>
</dbReference>
<dbReference type="Gene3D" id="2.40.128.20">
    <property type="match status" value="1"/>
</dbReference>
<dbReference type="InterPro" id="IPR031259">
    <property type="entry name" value="ILBP"/>
</dbReference>
<dbReference type="AlphaFoldDB" id="A0ABD3WBQ9"/>
<evidence type="ECO:0000313" key="2">
    <source>
        <dbReference type="EMBL" id="KAL3871340.1"/>
    </source>
</evidence>
<dbReference type="CDD" id="cd00742">
    <property type="entry name" value="FABP"/>
    <property type="match status" value="1"/>
</dbReference>
<comment type="caution">
    <text evidence="2">The sequence shown here is derived from an EMBL/GenBank/DDBJ whole genome shotgun (WGS) entry which is preliminary data.</text>
</comment>